<evidence type="ECO:0000313" key="5">
    <source>
        <dbReference type="RefSeq" id="XP_039142246.1"/>
    </source>
</evidence>
<organism evidence="3 4">
    <name type="scientific">Dioscorea cayennensis subsp. rotundata</name>
    <name type="common">White Guinea yam</name>
    <name type="synonym">Dioscorea rotundata</name>
    <dbReference type="NCBI Taxonomy" id="55577"/>
    <lineage>
        <taxon>Eukaryota</taxon>
        <taxon>Viridiplantae</taxon>
        <taxon>Streptophyta</taxon>
        <taxon>Embryophyta</taxon>
        <taxon>Tracheophyta</taxon>
        <taxon>Spermatophyta</taxon>
        <taxon>Magnoliopsida</taxon>
        <taxon>Liliopsida</taxon>
        <taxon>Dioscoreales</taxon>
        <taxon>Dioscoreaceae</taxon>
        <taxon>Dioscorea</taxon>
    </lineage>
</organism>
<dbReference type="AlphaFoldDB" id="A0AB40CQ79"/>
<keyword evidence="3" id="KW-1185">Reference proteome</keyword>
<dbReference type="Proteomes" id="UP001515500">
    <property type="component" value="Chromosome 16"/>
</dbReference>
<dbReference type="InterPro" id="IPR011990">
    <property type="entry name" value="TPR-like_helical_dom_sf"/>
</dbReference>
<dbReference type="GO" id="GO:0003723">
    <property type="term" value="F:RNA binding"/>
    <property type="evidence" value="ECO:0007669"/>
    <property type="project" value="InterPro"/>
</dbReference>
<feature type="repeat" description="PPR" evidence="2">
    <location>
        <begin position="209"/>
        <end position="243"/>
    </location>
</feature>
<feature type="repeat" description="PPR" evidence="2">
    <location>
        <begin position="85"/>
        <end position="119"/>
    </location>
</feature>
<evidence type="ECO:0000313" key="4">
    <source>
        <dbReference type="RefSeq" id="XP_039142245.1"/>
    </source>
</evidence>
<sequence>MVKKKHIFVLGRSLVLWRKSQPFHRLISSCQSFPSNQSTGRIHLSDASSVLLFDVRRWNSRLSSLGRSRDVVSARQLFDRMPHRDVVTYSSMISIYLKEGEVFEAERLFQEMPERTVVVESAMIDGYAKVGRIDDARVLFDQMPVRNVYSWTSLVSGYCRVGRVDDARKLFEQMPDKNVVSWTTMFLGYARNGLISDARCVFDQMPEKNVVSWTAMVKVYVDNGRLAEARELFDEMPYRNIYSWNVMILGYLDGNRASEAIELFWLMPQKNMVSWTTMVTGLARNGLIERARGFFDQMLEKDAAAWNAMITAYVDNGFVAEAREVFDRMPDKNVVSWNAMIDGCVKNEFQEEALELFRLMLVSPVKRNETTLTSVLVACERIAEIMQIHALALRLGFESDTSLTNALVSMYSRSGYLASAYLVFKELVIKDVVSWTSMILAYSNHGCGEYALQVFAQMLRQGEKPDGITFVGVLSACSHIGLVGKGRRIFNSMSLAYKVEPKAEHYSCLVDLLGRFGYIEEAKSVVSTMPPSECDEAVLGALLGACRVHNKIEIASGIGEQLIQLEQSGSGSYVLLANVYASCGLWTDVGRVRKLMKEKNVKKVPGYSVIEVNMRSHLFYAGDQFHPQAKELYEMLQLVLLPQMKDMHAHSLLTESNGTKTH</sequence>
<dbReference type="Pfam" id="PF12854">
    <property type="entry name" value="PPR_1"/>
    <property type="match status" value="1"/>
</dbReference>
<dbReference type="RefSeq" id="XP_039142246.1">
    <property type="nucleotide sequence ID" value="XM_039286312.1"/>
</dbReference>
<dbReference type="FunFam" id="1.25.40.10:FF:000125">
    <property type="entry name" value="Pentatricopeptide repeat-containing protein"/>
    <property type="match status" value="1"/>
</dbReference>
<feature type="repeat" description="PPR" evidence="2">
    <location>
        <begin position="271"/>
        <end position="301"/>
    </location>
</feature>
<dbReference type="SUPFAM" id="SSF48452">
    <property type="entry name" value="TPR-like"/>
    <property type="match status" value="1"/>
</dbReference>
<feature type="repeat" description="PPR" evidence="2">
    <location>
        <begin position="431"/>
        <end position="465"/>
    </location>
</feature>
<feature type="repeat" description="PPR" evidence="2">
    <location>
        <begin position="302"/>
        <end position="336"/>
    </location>
</feature>
<dbReference type="InterPro" id="IPR046960">
    <property type="entry name" value="PPR_At4g14850-like_plant"/>
</dbReference>
<dbReference type="Pfam" id="PF13041">
    <property type="entry name" value="PPR_2"/>
    <property type="match status" value="2"/>
</dbReference>
<name>A0AB40CQ79_DIOCR</name>
<dbReference type="InterPro" id="IPR046848">
    <property type="entry name" value="E_motif"/>
</dbReference>
<evidence type="ECO:0000256" key="2">
    <source>
        <dbReference type="PROSITE-ProRule" id="PRU00708"/>
    </source>
</evidence>
<dbReference type="PANTHER" id="PTHR47926:SF380">
    <property type="entry name" value="PENTATRICOPEPTIDE REPEAT-CONTAINING PROTEIN"/>
    <property type="match status" value="1"/>
</dbReference>
<dbReference type="InterPro" id="IPR002885">
    <property type="entry name" value="PPR_rpt"/>
</dbReference>
<reference evidence="4 5" key="1">
    <citation type="submission" date="2025-04" db="UniProtKB">
        <authorList>
            <consortium name="RefSeq"/>
        </authorList>
    </citation>
    <scope>IDENTIFICATION</scope>
</reference>
<dbReference type="Gene3D" id="1.25.40.10">
    <property type="entry name" value="Tetratricopeptide repeat domain"/>
    <property type="match status" value="7"/>
</dbReference>
<dbReference type="GO" id="GO:0048731">
    <property type="term" value="P:system development"/>
    <property type="evidence" value="ECO:0007669"/>
    <property type="project" value="UniProtKB-ARBA"/>
</dbReference>
<protein>
    <submittedName>
        <fullName evidence="4 5">Pentatricopeptide repeat-containing protein At2g35030, mitochondrial-like</fullName>
    </submittedName>
</protein>
<dbReference type="GeneID" id="120279380"/>
<dbReference type="NCBIfam" id="TIGR00756">
    <property type="entry name" value="PPR"/>
    <property type="match status" value="9"/>
</dbReference>
<accession>A0AB40CQ79</accession>
<dbReference type="Pfam" id="PF01535">
    <property type="entry name" value="PPR"/>
    <property type="match status" value="8"/>
</dbReference>
<dbReference type="Pfam" id="PF20431">
    <property type="entry name" value="E_motif"/>
    <property type="match status" value="1"/>
</dbReference>
<dbReference type="PANTHER" id="PTHR47926">
    <property type="entry name" value="PENTATRICOPEPTIDE REPEAT-CONTAINING PROTEIN"/>
    <property type="match status" value="1"/>
</dbReference>
<dbReference type="FunFam" id="1.25.40.10:FF:001810">
    <property type="entry name" value="Pentatricopeptide repeat-containing protein mitochondrial"/>
    <property type="match status" value="1"/>
</dbReference>
<dbReference type="GO" id="GO:0009451">
    <property type="term" value="P:RNA modification"/>
    <property type="evidence" value="ECO:0007669"/>
    <property type="project" value="InterPro"/>
</dbReference>
<evidence type="ECO:0000313" key="3">
    <source>
        <dbReference type="Proteomes" id="UP001515500"/>
    </source>
</evidence>
<feature type="repeat" description="PPR" evidence="2">
    <location>
        <begin position="147"/>
        <end position="181"/>
    </location>
</feature>
<proteinExistence type="predicted"/>
<evidence type="ECO:0000256" key="1">
    <source>
        <dbReference type="ARBA" id="ARBA00022737"/>
    </source>
</evidence>
<keyword evidence="1" id="KW-0677">Repeat</keyword>
<gene>
    <name evidence="4 5" type="primary">LOC120279380</name>
</gene>
<dbReference type="PROSITE" id="PS51375">
    <property type="entry name" value="PPR"/>
    <property type="match status" value="6"/>
</dbReference>
<dbReference type="RefSeq" id="XP_039142245.1">
    <property type="nucleotide sequence ID" value="XM_039286311.1"/>
</dbReference>